<accession>A0ABR6K545</accession>
<dbReference type="EMBL" id="JACHNX010000001">
    <property type="protein sequence ID" value="MBB4608210.1"/>
    <property type="molecule type" value="Genomic_DNA"/>
</dbReference>
<gene>
    <name evidence="2" type="ORF">GGQ89_000398</name>
</gene>
<dbReference type="GO" id="GO:0008233">
    <property type="term" value="F:peptidase activity"/>
    <property type="evidence" value="ECO:0007669"/>
    <property type="project" value="UniProtKB-KW"/>
</dbReference>
<dbReference type="InterPro" id="IPR001940">
    <property type="entry name" value="Peptidase_S1C"/>
</dbReference>
<dbReference type="Gene3D" id="2.40.10.10">
    <property type="entry name" value="Trypsin-like serine proteases"/>
    <property type="match status" value="2"/>
</dbReference>
<keyword evidence="2" id="KW-0645">Protease</keyword>
<dbReference type="PANTHER" id="PTHR43019">
    <property type="entry name" value="SERINE ENDOPROTEASE DEGS"/>
    <property type="match status" value="1"/>
</dbReference>
<dbReference type="InterPro" id="IPR009003">
    <property type="entry name" value="Peptidase_S1_PA"/>
</dbReference>
<name>A0ABR6K545_9SPHN</name>
<proteinExistence type="predicted"/>
<dbReference type="GO" id="GO:0016740">
    <property type="term" value="F:transferase activity"/>
    <property type="evidence" value="ECO:0007669"/>
    <property type="project" value="UniProtKB-KW"/>
</dbReference>
<dbReference type="Pfam" id="PF13365">
    <property type="entry name" value="Trypsin_2"/>
    <property type="match status" value="1"/>
</dbReference>
<keyword evidence="1" id="KW-1133">Transmembrane helix</keyword>
<dbReference type="RefSeq" id="WP_244955747.1">
    <property type="nucleotide sequence ID" value="NZ_JACHNX010000001.1"/>
</dbReference>
<evidence type="ECO:0000313" key="2">
    <source>
        <dbReference type="EMBL" id="MBB4608210.1"/>
    </source>
</evidence>
<keyword evidence="2" id="KW-0378">Hydrolase</keyword>
<keyword evidence="1" id="KW-0472">Membrane</keyword>
<reference evidence="2 3" key="1">
    <citation type="submission" date="2020-08" db="EMBL/GenBank/DDBJ databases">
        <title>Genomic Encyclopedia of Type Strains, Phase IV (KMG-IV): sequencing the most valuable type-strain genomes for metagenomic binning, comparative biology and taxonomic classification.</title>
        <authorList>
            <person name="Goeker M."/>
        </authorList>
    </citation>
    <scope>NUCLEOTIDE SEQUENCE [LARGE SCALE GENOMIC DNA]</scope>
    <source>
        <strain evidence="2 3">DSM 14562</strain>
    </source>
</reference>
<dbReference type="GO" id="GO:0006508">
    <property type="term" value="P:proteolysis"/>
    <property type="evidence" value="ECO:0007669"/>
    <property type="project" value="UniProtKB-KW"/>
</dbReference>
<dbReference type="InterPro" id="IPR043504">
    <property type="entry name" value="Peptidase_S1_PA_chymotrypsin"/>
</dbReference>
<protein>
    <submittedName>
        <fullName evidence="2">S1-C subfamily serine protease</fullName>
    </submittedName>
</protein>
<keyword evidence="2" id="KW-0808">Transferase</keyword>
<organism evidence="2 3">
    <name type="scientific">Sphingomonas yabuuchiae</name>
    <dbReference type="NCBI Taxonomy" id="172044"/>
    <lineage>
        <taxon>Bacteria</taxon>
        <taxon>Pseudomonadati</taxon>
        <taxon>Pseudomonadota</taxon>
        <taxon>Alphaproteobacteria</taxon>
        <taxon>Sphingomonadales</taxon>
        <taxon>Sphingomonadaceae</taxon>
        <taxon>Sphingomonas</taxon>
    </lineage>
</organism>
<keyword evidence="1" id="KW-0812">Transmembrane</keyword>
<feature type="transmembrane region" description="Helical" evidence="1">
    <location>
        <begin position="315"/>
        <end position="336"/>
    </location>
</feature>
<dbReference type="PRINTS" id="PR00834">
    <property type="entry name" value="PROTEASES2C"/>
</dbReference>
<sequence>MPNRSRLQAVERAGYGPVPMLSRFVLAVLLTLVGLSPAMAGADDIAATARGVVRVVTIAMVDDQVAGFGHGSGFAVAPNRIVTNAHVVELAERYPDNVVIGVVPSEGSKSYQGRVIAYDSRRDLALIEVSEAKLPPVALFTGPVTEGDQVIALGYPGNVDLATAQSAADYIRPLSPVRSQGVASGRRALTGIEVLLHTASIARGNSGGPLLDPCGRVIGVNSALTRADDGDSTFGFAIADTELMAFLREAKQPYASVGVPCTSIEERLREDSAADARAVVEAAAAKREAANAAALRREEALNAARGEAERLRENVMAVAALLLVGGALAVGGAGLLESRGSRRAAIWTVSAGGIAIVAAVVVFLLRPSAEIHLPRETLVTAASANAPGTAIGPMICTLIPDRSRITVSSTAETRLDWGAKGCADGQVQYLEGEGGWQRIIVPEDEPTVTVARFDPVTRTYTQTRYMLPAATMDAIRKLHQPSTPNACVKTDKALQNLEGEQAQIRQQLPPLPNEKLVYSCRSAR</sequence>
<feature type="transmembrane region" description="Helical" evidence="1">
    <location>
        <begin position="345"/>
        <end position="365"/>
    </location>
</feature>
<keyword evidence="3" id="KW-1185">Reference proteome</keyword>
<dbReference type="Proteomes" id="UP000584663">
    <property type="component" value="Unassembled WGS sequence"/>
</dbReference>
<evidence type="ECO:0000313" key="3">
    <source>
        <dbReference type="Proteomes" id="UP000584663"/>
    </source>
</evidence>
<evidence type="ECO:0000256" key="1">
    <source>
        <dbReference type="SAM" id="Phobius"/>
    </source>
</evidence>
<dbReference type="PANTHER" id="PTHR43019:SF23">
    <property type="entry name" value="PROTEASE DO-LIKE 5, CHLOROPLASTIC"/>
    <property type="match status" value="1"/>
</dbReference>
<dbReference type="SUPFAM" id="SSF50494">
    <property type="entry name" value="Trypsin-like serine proteases"/>
    <property type="match status" value="1"/>
</dbReference>
<comment type="caution">
    <text evidence="2">The sequence shown here is derived from an EMBL/GenBank/DDBJ whole genome shotgun (WGS) entry which is preliminary data.</text>
</comment>